<dbReference type="KEGG" id="zmk:HG535_0H04190"/>
<keyword evidence="3" id="KW-1185">Reference proteome</keyword>
<evidence type="ECO:0000259" key="1">
    <source>
        <dbReference type="PROSITE" id="PS51462"/>
    </source>
</evidence>
<organism evidence="2 3">
    <name type="scientific">Zygotorulaspora mrakii</name>
    <name type="common">Zygosaccharomyces mrakii</name>
    <dbReference type="NCBI Taxonomy" id="42260"/>
    <lineage>
        <taxon>Eukaryota</taxon>
        <taxon>Fungi</taxon>
        <taxon>Dikarya</taxon>
        <taxon>Ascomycota</taxon>
        <taxon>Saccharomycotina</taxon>
        <taxon>Saccharomycetes</taxon>
        <taxon>Saccharomycetales</taxon>
        <taxon>Saccharomycetaceae</taxon>
        <taxon>Zygotorulaspora</taxon>
    </lineage>
</organism>
<dbReference type="Proteomes" id="UP000509704">
    <property type="component" value="Chromosome 8"/>
</dbReference>
<dbReference type="InterPro" id="IPR000086">
    <property type="entry name" value="NUDIX_hydrolase_dom"/>
</dbReference>
<sequence>MKRSTDIQKRMMKVTKTGSDRQILVRDKKDEANTFSFLEIAEYIDGLPLDYERDENFQDNVYYLTTHDDIRVGFVLKFVIEEMKVVCPTIFDGIFVVDTSTAALKFRSPHFDERNAKLDALGNVLHEKSSLEGIKGWRNEKYTVWTNGQPYVYLERAMAGIMGIITYGVHVNGYILNEVTNEIKFWIPKRSATKQTWPLMLDNIVAGGIASGFGVYDTVLKESMEEANLIEDTIKPNIKAAGVVSYLHFMPEKTSEKFKDESSFIVGEVEYIYDLRLPSDIIPVPNDGEVDSFNLLSLQEVIDALVSKKFKPNCGLVMVDFLIRHGYITTDNEPNYLKLVAKMHRTLPFPTAT</sequence>
<dbReference type="Pfam" id="PF15916">
    <property type="entry name" value="DUF4743"/>
    <property type="match status" value="1"/>
</dbReference>
<dbReference type="PANTHER" id="PTHR13622:SF8">
    <property type="entry name" value="THIAMIN PYROPHOSPHOKINASE 1"/>
    <property type="match status" value="1"/>
</dbReference>
<gene>
    <name evidence="2" type="ORF">HG535_0H04190</name>
</gene>
<dbReference type="InterPro" id="IPR015797">
    <property type="entry name" value="NUDIX_hydrolase-like_dom_sf"/>
</dbReference>
<dbReference type="CDD" id="cd03676">
    <property type="entry name" value="NUDIX_Tnr3_like"/>
    <property type="match status" value="1"/>
</dbReference>
<dbReference type="FunFam" id="3.90.79.10:FF:000019">
    <property type="entry name" value="Thiamin pyrophosphokinase, putative"/>
    <property type="match status" value="1"/>
</dbReference>
<proteinExistence type="predicted"/>
<dbReference type="Gene3D" id="3.90.79.10">
    <property type="entry name" value="Nucleoside Triphosphate Pyrophosphohydrolase"/>
    <property type="match status" value="1"/>
</dbReference>
<evidence type="ECO:0000313" key="3">
    <source>
        <dbReference type="Proteomes" id="UP000509704"/>
    </source>
</evidence>
<dbReference type="GO" id="GO:0044715">
    <property type="term" value="F:8-oxo-dGDP phosphatase activity"/>
    <property type="evidence" value="ECO:0007669"/>
    <property type="project" value="UniProtKB-ARBA"/>
</dbReference>
<dbReference type="InterPro" id="IPR031804">
    <property type="entry name" value="DUF4743"/>
</dbReference>
<name>A0A7H9BBF8_ZYGMR</name>
<dbReference type="AlphaFoldDB" id="A0A7H9BBF8"/>
<dbReference type="OrthoDB" id="10261522at2759"/>
<dbReference type="Pfam" id="PF00293">
    <property type="entry name" value="NUDIX"/>
    <property type="match status" value="1"/>
</dbReference>
<dbReference type="PANTHER" id="PTHR13622">
    <property type="entry name" value="THIAMIN PYROPHOSPHOKINASE"/>
    <property type="match status" value="1"/>
</dbReference>
<evidence type="ECO:0000313" key="2">
    <source>
        <dbReference type="EMBL" id="QLG75092.1"/>
    </source>
</evidence>
<dbReference type="PROSITE" id="PS51462">
    <property type="entry name" value="NUDIX"/>
    <property type="match status" value="1"/>
</dbReference>
<dbReference type="SUPFAM" id="SSF55811">
    <property type="entry name" value="Nudix"/>
    <property type="match status" value="1"/>
</dbReference>
<dbReference type="EMBL" id="CP058611">
    <property type="protein sequence ID" value="QLG75092.1"/>
    <property type="molecule type" value="Genomic_DNA"/>
</dbReference>
<reference evidence="2 3" key="1">
    <citation type="submission" date="2020-07" db="EMBL/GenBank/DDBJ databases">
        <title>The yeast mating-type switching endonuclease HO is a domesticated member of an unorthodox homing genetic element family.</title>
        <authorList>
            <person name="Coughlan A.Y."/>
            <person name="Lombardi L."/>
            <person name="Braun-Galleani S."/>
            <person name="Martos A.R."/>
            <person name="Galeote V."/>
            <person name="Bigey F."/>
            <person name="Dequin S."/>
            <person name="Byrne K.P."/>
            <person name="Wolfe K.H."/>
        </authorList>
    </citation>
    <scope>NUCLEOTIDE SEQUENCE [LARGE SCALE GENOMIC DNA]</scope>
    <source>
        <strain evidence="2 3">NRRL Y-6702</strain>
    </source>
</reference>
<protein>
    <recommendedName>
        <fullName evidence="1">Nudix hydrolase domain-containing protein</fullName>
    </recommendedName>
</protein>
<dbReference type="GeneID" id="59238895"/>
<feature type="domain" description="Nudix hydrolase" evidence="1">
    <location>
        <begin position="166"/>
        <end position="318"/>
    </location>
</feature>
<dbReference type="RefSeq" id="XP_037146817.1">
    <property type="nucleotide sequence ID" value="XM_037290922.1"/>
</dbReference>
<accession>A0A7H9BBF8</accession>